<dbReference type="InParanoid" id="A0A1D3D2Q5"/>
<evidence type="ECO:0000313" key="3">
    <source>
        <dbReference type="Proteomes" id="UP000095192"/>
    </source>
</evidence>
<keyword evidence="3" id="KW-1185">Reference proteome</keyword>
<dbReference type="VEuPathDB" id="ToxoDB:cyc_04493"/>
<feature type="region of interest" description="Disordered" evidence="1">
    <location>
        <begin position="1"/>
        <end position="42"/>
    </location>
</feature>
<reference evidence="2 3" key="1">
    <citation type="journal article" date="2016" name="BMC Genomics">
        <title>Comparative genomics reveals Cyclospora cayetanensis possesses coccidia-like metabolism and invasion components but unique surface antigens.</title>
        <authorList>
            <person name="Liu S."/>
            <person name="Wang L."/>
            <person name="Zheng H."/>
            <person name="Xu Z."/>
            <person name="Roellig D.M."/>
            <person name="Li N."/>
            <person name="Frace M.A."/>
            <person name="Tang K."/>
            <person name="Arrowood M.J."/>
            <person name="Moss D.M."/>
            <person name="Zhang L."/>
            <person name="Feng Y."/>
            <person name="Xiao L."/>
        </authorList>
    </citation>
    <scope>NUCLEOTIDE SEQUENCE [LARGE SCALE GENOMIC DNA]</scope>
    <source>
        <strain evidence="2 3">CHN_HEN01</strain>
    </source>
</reference>
<accession>A0A1D3D2Q5</accession>
<protein>
    <submittedName>
        <fullName evidence="2">Uncharacterized protein</fullName>
    </submittedName>
</protein>
<evidence type="ECO:0000313" key="2">
    <source>
        <dbReference type="EMBL" id="OEH77715.1"/>
    </source>
</evidence>
<dbReference type="EMBL" id="JROU02000997">
    <property type="protein sequence ID" value="OEH77715.1"/>
    <property type="molecule type" value="Genomic_DNA"/>
</dbReference>
<organism evidence="2 3">
    <name type="scientific">Cyclospora cayetanensis</name>
    <dbReference type="NCBI Taxonomy" id="88456"/>
    <lineage>
        <taxon>Eukaryota</taxon>
        <taxon>Sar</taxon>
        <taxon>Alveolata</taxon>
        <taxon>Apicomplexa</taxon>
        <taxon>Conoidasida</taxon>
        <taxon>Coccidia</taxon>
        <taxon>Eucoccidiorida</taxon>
        <taxon>Eimeriorina</taxon>
        <taxon>Eimeriidae</taxon>
        <taxon>Cyclospora</taxon>
    </lineage>
</organism>
<dbReference type="AlphaFoldDB" id="A0A1D3D2Q5"/>
<evidence type="ECO:0000256" key="1">
    <source>
        <dbReference type="SAM" id="MobiDB-lite"/>
    </source>
</evidence>
<dbReference type="Proteomes" id="UP000095192">
    <property type="component" value="Unassembled WGS sequence"/>
</dbReference>
<proteinExistence type="predicted"/>
<name>A0A1D3D2Q5_9EIME</name>
<gene>
    <name evidence="2" type="ORF">cyc_04493</name>
</gene>
<sequence>MLTVRRQGTTARRTTRQQHSGAASTARHKKPLAPGHKTTHIGEIQVPGLSAATDAPMLRFAALVRQCTVSRAAAGAQLQAKLVLLLSKIRIRSP</sequence>
<feature type="compositionally biased region" description="Low complexity" evidence="1">
    <location>
        <begin position="1"/>
        <end position="12"/>
    </location>
</feature>
<comment type="caution">
    <text evidence="2">The sequence shown here is derived from an EMBL/GenBank/DDBJ whole genome shotgun (WGS) entry which is preliminary data.</text>
</comment>